<organism evidence="2 3">
    <name type="scientific">Chionoecetes opilio</name>
    <name type="common">Atlantic snow crab</name>
    <name type="synonym">Cancer opilio</name>
    <dbReference type="NCBI Taxonomy" id="41210"/>
    <lineage>
        <taxon>Eukaryota</taxon>
        <taxon>Metazoa</taxon>
        <taxon>Ecdysozoa</taxon>
        <taxon>Arthropoda</taxon>
        <taxon>Crustacea</taxon>
        <taxon>Multicrustacea</taxon>
        <taxon>Malacostraca</taxon>
        <taxon>Eumalacostraca</taxon>
        <taxon>Eucarida</taxon>
        <taxon>Decapoda</taxon>
        <taxon>Pleocyemata</taxon>
        <taxon>Brachyura</taxon>
        <taxon>Eubrachyura</taxon>
        <taxon>Majoidea</taxon>
        <taxon>Majidae</taxon>
        <taxon>Chionoecetes</taxon>
    </lineage>
</organism>
<gene>
    <name evidence="2" type="primary">SMOX</name>
    <name evidence="2" type="ORF">GWK47_051983</name>
</gene>
<dbReference type="PANTHER" id="PTHR10742:SF398">
    <property type="entry name" value="AMINE OXIDASE DOMAIN-CONTAINING PROTEIN-RELATED"/>
    <property type="match status" value="1"/>
</dbReference>
<keyword evidence="3" id="KW-1185">Reference proteome</keyword>
<name>A0A8J4YC82_CHIOP</name>
<reference evidence="2" key="1">
    <citation type="submission" date="2020-07" db="EMBL/GenBank/DDBJ databases">
        <title>The High-quality genome of the commercially important snow crab, Chionoecetes opilio.</title>
        <authorList>
            <person name="Jeong J.-H."/>
            <person name="Ryu S."/>
        </authorList>
    </citation>
    <scope>NUCLEOTIDE SEQUENCE</scope>
    <source>
        <strain evidence="2">MADBK_172401_WGS</strain>
        <tissue evidence="2">Digestive gland</tissue>
    </source>
</reference>
<dbReference type="EMBL" id="JACEEZ010015691">
    <property type="protein sequence ID" value="KAG0718670.1"/>
    <property type="molecule type" value="Genomic_DNA"/>
</dbReference>
<comment type="caution">
    <text evidence="2">The sequence shown here is derived from an EMBL/GenBank/DDBJ whole genome shotgun (WGS) entry which is preliminary data.</text>
</comment>
<dbReference type="GO" id="GO:0046592">
    <property type="term" value="F:polyamine oxidase activity"/>
    <property type="evidence" value="ECO:0007669"/>
    <property type="project" value="TreeGrafter"/>
</dbReference>
<dbReference type="Proteomes" id="UP000770661">
    <property type="component" value="Unassembled WGS sequence"/>
</dbReference>
<dbReference type="Pfam" id="PF01593">
    <property type="entry name" value="Amino_oxidase"/>
    <property type="match status" value="1"/>
</dbReference>
<dbReference type="InterPro" id="IPR050281">
    <property type="entry name" value="Flavin_monoamine_oxidase"/>
</dbReference>
<dbReference type="AlphaFoldDB" id="A0A8J4YC82"/>
<evidence type="ECO:0000259" key="1">
    <source>
        <dbReference type="Pfam" id="PF01593"/>
    </source>
</evidence>
<proteinExistence type="predicted"/>
<evidence type="ECO:0000313" key="3">
    <source>
        <dbReference type="Proteomes" id="UP000770661"/>
    </source>
</evidence>
<dbReference type="EMBL" id="JACEEZ010015691">
    <property type="protein sequence ID" value="KAG0718674.1"/>
    <property type="molecule type" value="Genomic_DNA"/>
</dbReference>
<dbReference type="PANTHER" id="PTHR10742">
    <property type="entry name" value="FLAVIN MONOAMINE OXIDASE"/>
    <property type="match status" value="1"/>
</dbReference>
<sequence>MHNAAGRLQFARLHEHKDLISGPRVVFVDEKTFRLLRTRPTSVWARRQHQSRTHRHSASHQLFSTELSDGEGKFASAMDNSARKVRVCVIGAGISGLGAAQRLVEAGVEDIVLLEAEDRIGGRVHTVKHDDGQIEFGAHWIHGQENNVVYQWGSEKGLTSDELSWDQTGRGNAVYVRSDGDIVAQDIVDEFAKTFEELQESSKDDFADFPGSLGQYFTEKFKALNKWGPVGNELLNWESRFFDLLNGSDNWFQVSAKGLLKYKECPGNPVVNWKQGGYLISLII</sequence>
<protein>
    <submittedName>
        <fullName evidence="2">Spermine oxidase</fullName>
    </submittedName>
</protein>
<feature type="domain" description="Amine oxidase" evidence="1">
    <location>
        <begin position="94"/>
        <end position="253"/>
    </location>
</feature>
<dbReference type="InterPro" id="IPR002937">
    <property type="entry name" value="Amino_oxidase"/>
</dbReference>
<dbReference type="InterPro" id="IPR036188">
    <property type="entry name" value="FAD/NAD-bd_sf"/>
</dbReference>
<dbReference type="OrthoDB" id="5046242at2759"/>
<dbReference type="SUPFAM" id="SSF51905">
    <property type="entry name" value="FAD/NAD(P)-binding domain"/>
    <property type="match status" value="1"/>
</dbReference>
<evidence type="ECO:0000313" key="2">
    <source>
        <dbReference type="EMBL" id="KAG0718670.1"/>
    </source>
</evidence>
<accession>A0A8J4YC82</accession>
<dbReference type="Gene3D" id="3.50.50.60">
    <property type="entry name" value="FAD/NAD(P)-binding domain"/>
    <property type="match status" value="1"/>
</dbReference>
<dbReference type="PRINTS" id="PR00419">
    <property type="entry name" value="ADXRDTASE"/>
</dbReference>